<dbReference type="Gene3D" id="3.30.70.940">
    <property type="entry name" value="NusG, N-terminal domain"/>
    <property type="match status" value="1"/>
</dbReference>
<dbReference type="Gene3D" id="3.30.1370.60">
    <property type="entry name" value="Hypothetical oxidoreductase yiak, domain 2"/>
    <property type="match status" value="1"/>
</dbReference>
<comment type="caution">
    <text evidence="8">The sequence shown here is derived from an EMBL/GenBank/DDBJ whole genome shotgun (WGS) entry which is preliminary data.</text>
</comment>
<dbReference type="InterPro" id="IPR015869">
    <property type="entry name" value="Transcrpt_antiterm_NusG_bac_CS"/>
</dbReference>
<dbReference type="InterPro" id="IPR001062">
    <property type="entry name" value="Transcrpt_antiterm_NusG"/>
</dbReference>
<proteinExistence type="inferred from homology"/>
<accession>A0A0F8YGK5</accession>
<dbReference type="PANTHER" id="PTHR30265">
    <property type="entry name" value="RHO-INTERACTING TRANSCRIPTION TERMINATION FACTOR NUSG"/>
    <property type="match status" value="1"/>
</dbReference>
<dbReference type="PANTHER" id="PTHR30265:SF2">
    <property type="entry name" value="TRANSCRIPTION TERMINATION_ANTITERMINATION PROTEIN NUSG"/>
    <property type="match status" value="1"/>
</dbReference>
<dbReference type="AlphaFoldDB" id="A0A0F8YGK5"/>
<dbReference type="Gene3D" id="2.30.30.30">
    <property type="match status" value="1"/>
</dbReference>
<keyword evidence="5" id="KW-0804">Transcription</keyword>
<protein>
    <recommendedName>
        <fullName evidence="9">KOW domain-containing protein</fullName>
    </recommendedName>
</protein>
<dbReference type="CDD" id="cd09891">
    <property type="entry name" value="NGN_Bact_1"/>
    <property type="match status" value="1"/>
</dbReference>
<keyword evidence="4" id="KW-0805">Transcription regulation</keyword>
<dbReference type="InterPro" id="IPR043143">
    <property type="entry name" value="Mal/L-sulf/L-lact_DH-like_NADP"/>
</dbReference>
<dbReference type="SMART" id="SM00739">
    <property type="entry name" value="KOW"/>
    <property type="match status" value="1"/>
</dbReference>
<organism evidence="8">
    <name type="scientific">marine sediment metagenome</name>
    <dbReference type="NCBI Taxonomy" id="412755"/>
    <lineage>
        <taxon>unclassified sequences</taxon>
        <taxon>metagenomes</taxon>
        <taxon>ecological metagenomes</taxon>
    </lineage>
</organism>
<dbReference type="PRINTS" id="PR00338">
    <property type="entry name" value="NUSGTNSCPFCT"/>
</dbReference>
<dbReference type="InterPro" id="IPR043425">
    <property type="entry name" value="NusG-like"/>
</dbReference>
<evidence type="ECO:0000256" key="1">
    <source>
        <dbReference type="ARBA" id="ARBA00022472"/>
    </source>
</evidence>
<feature type="non-terminal residue" evidence="8">
    <location>
        <position position="1"/>
    </location>
</feature>
<dbReference type="GO" id="GO:0032784">
    <property type="term" value="P:regulation of DNA-templated transcription elongation"/>
    <property type="evidence" value="ECO:0007669"/>
    <property type="project" value="InterPro"/>
</dbReference>
<gene>
    <name evidence="8" type="ORF">LCGC14_3158100</name>
</gene>
<dbReference type="NCBIfam" id="TIGR00922">
    <property type="entry name" value="nusG"/>
    <property type="match status" value="1"/>
</dbReference>
<dbReference type="GO" id="GO:0006354">
    <property type="term" value="P:DNA-templated transcription elongation"/>
    <property type="evidence" value="ECO:0007669"/>
    <property type="project" value="InterPro"/>
</dbReference>
<dbReference type="HAMAP" id="MF_00948">
    <property type="entry name" value="NusG"/>
    <property type="match status" value="1"/>
</dbReference>
<dbReference type="SUPFAM" id="SSF89733">
    <property type="entry name" value="L-sulfolactate dehydrogenase-like"/>
    <property type="match status" value="1"/>
</dbReference>
<name>A0A0F8YGK5_9ZZZZ</name>
<sequence length="286" mass="31075">VEGGYGFGQTIGEQATKLGIEKSKKHGLSLIALRNSGHLGRIGDWPMLAARAGKISVHFVNTSGAGILVAPFGGIERRLSANPFAAGVPVKGGPPILLDISCCTIAEGKLRVASNKEDKVREGLERKVTIEGLEEKIGRILVPKDRRPRPRTKPNEKKFVERKLYPGYVFIEMELEEDGSIGEKAWFLIKETTGVGDFVGSAGKPVSMSAADVDKMLMQVDRPEEGATLAVEFKNGDQVKIREGAFEGFEGAVDEVLADKGLVRVIVTIFGRDTPVELEYWQIESV</sequence>
<feature type="domain" description="NusG-like N-terminal" evidence="6">
    <location>
        <begin position="107"/>
        <end position="220"/>
    </location>
</feature>
<dbReference type="InterPro" id="IPR036111">
    <property type="entry name" value="Mal/L-sulfo/L-lacto_DH-like_sf"/>
</dbReference>
<dbReference type="EMBL" id="LAZR01069724">
    <property type="protein sequence ID" value="KKK47151.1"/>
    <property type="molecule type" value="Genomic_DNA"/>
</dbReference>
<evidence type="ECO:0000259" key="7">
    <source>
        <dbReference type="SMART" id="SM00739"/>
    </source>
</evidence>
<evidence type="ECO:0000259" key="6">
    <source>
        <dbReference type="SMART" id="SM00738"/>
    </source>
</evidence>
<dbReference type="Pfam" id="PF00467">
    <property type="entry name" value="KOW"/>
    <property type="match status" value="1"/>
</dbReference>
<dbReference type="GO" id="GO:0005829">
    <property type="term" value="C:cytosol"/>
    <property type="evidence" value="ECO:0007669"/>
    <property type="project" value="TreeGrafter"/>
</dbReference>
<dbReference type="SUPFAM" id="SSF82679">
    <property type="entry name" value="N-utilization substance G protein NusG, N-terminal domain"/>
    <property type="match status" value="1"/>
</dbReference>
<keyword evidence="3" id="KW-0560">Oxidoreductase</keyword>
<dbReference type="SUPFAM" id="SSF50104">
    <property type="entry name" value="Translation proteins SH3-like domain"/>
    <property type="match status" value="1"/>
</dbReference>
<dbReference type="InterPro" id="IPR003767">
    <property type="entry name" value="Malate/L-lactate_DH-like"/>
</dbReference>
<dbReference type="Pfam" id="PF02615">
    <property type="entry name" value="Ldh_2"/>
    <property type="match status" value="1"/>
</dbReference>
<feature type="domain" description="KOW" evidence="7">
    <location>
        <begin position="232"/>
        <end position="259"/>
    </location>
</feature>
<dbReference type="InterPro" id="IPR005824">
    <property type="entry name" value="KOW"/>
</dbReference>
<evidence type="ECO:0000256" key="5">
    <source>
        <dbReference type="ARBA" id="ARBA00023163"/>
    </source>
</evidence>
<dbReference type="CDD" id="cd06091">
    <property type="entry name" value="KOW_NusG"/>
    <property type="match status" value="1"/>
</dbReference>
<dbReference type="InterPro" id="IPR036735">
    <property type="entry name" value="NGN_dom_sf"/>
</dbReference>
<keyword evidence="2" id="KW-0889">Transcription antitermination</keyword>
<evidence type="ECO:0008006" key="9">
    <source>
        <dbReference type="Google" id="ProtNLM"/>
    </source>
</evidence>
<dbReference type="GO" id="GO:0031564">
    <property type="term" value="P:transcription antitermination"/>
    <property type="evidence" value="ECO:0007669"/>
    <property type="project" value="UniProtKB-KW"/>
</dbReference>
<dbReference type="InterPro" id="IPR014722">
    <property type="entry name" value="Rib_uL2_dom2"/>
</dbReference>
<reference evidence="8" key="1">
    <citation type="journal article" date="2015" name="Nature">
        <title>Complex archaea that bridge the gap between prokaryotes and eukaryotes.</title>
        <authorList>
            <person name="Spang A."/>
            <person name="Saw J.H."/>
            <person name="Jorgensen S.L."/>
            <person name="Zaremba-Niedzwiedzka K."/>
            <person name="Martijn J."/>
            <person name="Lind A.E."/>
            <person name="van Eijk R."/>
            <person name="Schleper C."/>
            <person name="Guy L."/>
            <person name="Ettema T.J."/>
        </authorList>
    </citation>
    <scope>NUCLEOTIDE SEQUENCE</scope>
</reference>
<evidence type="ECO:0000256" key="3">
    <source>
        <dbReference type="ARBA" id="ARBA00023002"/>
    </source>
</evidence>
<evidence type="ECO:0000256" key="4">
    <source>
        <dbReference type="ARBA" id="ARBA00023015"/>
    </source>
</evidence>
<dbReference type="GO" id="GO:0016491">
    <property type="term" value="F:oxidoreductase activity"/>
    <property type="evidence" value="ECO:0007669"/>
    <property type="project" value="UniProtKB-KW"/>
</dbReference>
<dbReference type="InterPro" id="IPR008991">
    <property type="entry name" value="Translation_prot_SH3-like_sf"/>
</dbReference>
<dbReference type="GO" id="GO:0006353">
    <property type="term" value="P:DNA-templated transcription termination"/>
    <property type="evidence" value="ECO:0007669"/>
    <property type="project" value="UniProtKB-KW"/>
</dbReference>
<dbReference type="SMART" id="SM00738">
    <property type="entry name" value="NGN"/>
    <property type="match status" value="1"/>
</dbReference>
<dbReference type="PROSITE" id="PS01014">
    <property type="entry name" value="NUSG"/>
    <property type="match status" value="1"/>
</dbReference>
<evidence type="ECO:0000313" key="8">
    <source>
        <dbReference type="EMBL" id="KKK47151.1"/>
    </source>
</evidence>
<dbReference type="InterPro" id="IPR047050">
    <property type="entry name" value="NGN"/>
</dbReference>
<evidence type="ECO:0000256" key="2">
    <source>
        <dbReference type="ARBA" id="ARBA00022814"/>
    </source>
</evidence>
<keyword evidence="1" id="KW-0806">Transcription termination</keyword>
<dbReference type="InterPro" id="IPR006645">
    <property type="entry name" value="NGN-like_dom"/>
</dbReference>